<evidence type="ECO:0000256" key="1">
    <source>
        <dbReference type="SAM" id="MobiDB-lite"/>
    </source>
</evidence>
<feature type="region of interest" description="Disordered" evidence="1">
    <location>
        <begin position="744"/>
        <end position="764"/>
    </location>
</feature>
<dbReference type="GeneID" id="108678410"/>
<feature type="compositionally biased region" description="Polar residues" evidence="1">
    <location>
        <begin position="521"/>
        <end position="535"/>
    </location>
</feature>
<feature type="region of interest" description="Disordered" evidence="1">
    <location>
        <begin position="313"/>
        <end position="551"/>
    </location>
</feature>
<feature type="compositionally biased region" description="Polar residues" evidence="1">
    <location>
        <begin position="316"/>
        <end position="331"/>
    </location>
</feature>
<feature type="compositionally biased region" description="Polar residues" evidence="1">
    <location>
        <begin position="465"/>
        <end position="474"/>
    </location>
</feature>
<feature type="region of interest" description="Disordered" evidence="1">
    <location>
        <begin position="173"/>
        <end position="214"/>
    </location>
</feature>
<gene>
    <name evidence="3" type="primary">LOC108678410</name>
</gene>
<protein>
    <submittedName>
        <fullName evidence="3">Uncharacterized protein LOC108678410</fullName>
    </submittedName>
</protein>
<evidence type="ECO:0000313" key="2">
    <source>
        <dbReference type="Proteomes" id="UP000694843"/>
    </source>
</evidence>
<feature type="compositionally biased region" description="Polar residues" evidence="1">
    <location>
        <begin position="417"/>
        <end position="431"/>
    </location>
</feature>
<sequence>MGAKTAKNTTSSPVVALHPTIIDPIRALSSDDVPGSKIHPMAKRNKKRLDNVPLRDYILLLRKERELLTRGEAIFGENQEFEALKNDLSMLSNIETEERAIKYHEDVLPFPTIVRAPPPPLPSPPKMKKPQPNLNILSRARISIAIENKSKEPPKIVKKPYFSVDDLPGSVDDLPASVDDSPATSAIRRQHSLNNSRRMSRKSANMSETKKKQREFSIIQSFLDGPKKRLPRREDNIGRTTQLLQNAMIRLKRYSGVISASGNHERGTTTEAEDDETCYGRVSVLDRSLLDVIANDPEETYSLRTKDSARLVNRNIPGSRSSVKQLPSASNRFKRGDAKSLKKRRSSARKQSISNRKSIFNRLHEGRPTNTAASKSRGRPSVVLINQNGTKSRESLGLKPPRLSFPSRRSKRPGESTVRQARIGQTLNYNRGNRRNTKPDKIAQETVLPGSANIHLDGADDASHDQVSGNSVSKSPLRRDRMGGQPSSLAGDRLSTQRRGSQPAHTIPTDRERRLPAAAIHSSQRLQPPSLVMNQSSVPHTSSSSPADESDNRFLTQANATSITLPSSVAEDNSNTSQENLIISGTDVTNSRFASGPAGTLPAYIAAQNFNASSLMENRVDPVYRPSQPRLFYAEPLTRLDSRPTSTHSDNNYFTPQMPKISEYQDVRSIAVIPTYPNNPDDILTPSQLSLYSSKYNKWRLTQINSDESERKKVPKITLIKYKLEEYSNNLQPDDNRIMHFSNHESRHLSSSSSRRNSLATPGQRLKVVSGNTTHVLKVVEATPLTPVIVAPDVTQFLFPDEIQEISKQGRKLRLLENQSLSGSMDFLNGGPNYRRSSIADSYTQTDPEYRHPSQRRDTPSNLKMMKKASVSQPSIKVSKLATLRGKRTNSGEFSRALVNRPRMAKRSTSIGPSWRS</sequence>
<accession>A0A979FW81</accession>
<dbReference type="AlphaFoldDB" id="A0A979FW81"/>
<keyword evidence="2" id="KW-1185">Reference proteome</keyword>
<evidence type="ECO:0000313" key="3">
    <source>
        <dbReference type="RefSeq" id="XP_047740294.1"/>
    </source>
</evidence>
<dbReference type="RefSeq" id="XP_047740294.1">
    <property type="nucleotide sequence ID" value="XM_047884338.1"/>
</dbReference>
<proteinExistence type="predicted"/>
<reference evidence="3" key="1">
    <citation type="submission" date="2025-08" db="UniProtKB">
        <authorList>
            <consortium name="RefSeq"/>
        </authorList>
    </citation>
    <scope>IDENTIFICATION</scope>
    <source>
        <tissue evidence="3">Whole organism</tissue>
    </source>
</reference>
<organism evidence="2 3">
    <name type="scientific">Hyalella azteca</name>
    <name type="common">Amphipod</name>
    <dbReference type="NCBI Taxonomy" id="294128"/>
    <lineage>
        <taxon>Eukaryota</taxon>
        <taxon>Metazoa</taxon>
        <taxon>Ecdysozoa</taxon>
        <taxon>Arthropoda</taxon>
        <taxon>Crustacea</taxon>
        <taxon>Multicrustacea</taxon>
        <taxon>Malacostraca</taxon>
        <taxon>Eumalacostraca</taxon>
        <taxon>Peracarida</taxon>
        <taxon>Amphipoda</taxon>
        <taxon>Senticaudata</taxon>
        <taxon>Talitrida</taxon>
        <taxon>Talitroidea</taxon>
        <taxon>Hyalellidae</taxon>
        <taxon>Hyalella</taxon>
    </lineage>
</organism>
<dbReference type="Proteomes" id="UP000694843">
    <property type="component" value="Unplaced"/>
</dbReference>
<dbReference type="OrthoDB" id="10570439at2759"/>
<feature type="compositionally biased region" description="Polar residues" evidence="1">
    <location>
        <begin position="192"/>
        <end position="207"/>
    </location>
</feature>
<feature type="compositionally biased region" description="Low complexity" evidence="1">
    <location>
        <begin position="536"/>
        <end position="545"/>
    </location>
</feature>
<name>A0A979FW81_HYAAZ</name>
<feature type="compositionally biased region" description="Low complexity" evidence="1">
    <location>
        <begin position="749"/>
        <end position="759"/>
    </location>
</feature>
<dbReference type="KEGG" id="hazt:108678410"/>